<feature type="domain" description="HTH lysR-type" evidence="5">
    <location>
        <begin position="3"/>
        <end position="60"/>
    </location>
</feature>
<comment type="caution">
    <text evidence="6">The sequence shown here is derived from an EMBL/GenBank/DDBJ whole genome shotgun (WGS) entry which is preliminary data.</text>
</comment>
<dbReference type="InterPro" id="IPR005119">
    <property type="entry name" value="LysR_subst-bd"/>
</dbReference>
<dbReference type="EMBL" id="BMES01000003">
    <property type="protein sequence ID" value="GGH32162.1"/>
    <property type="molecule type" value="Genomic_DNA"/>
</dbReference>
<evidence type="ECO:0000256" key="3">
    <source>
        <dbReference type="ARBA" id="ARBA00023125"/>
    </source>
</evidence>
<keyword evidence="7" id="KW-1185">Reference proteome</keyword>
<dbReference type="Pfam" id="PF03466">
    <property type="entry name" value="LysR_substrate"/>
    <property type="match status" value="1"/>
</dbReference>
<comment type="similarity">
    <text evidence="1">Belongs to the LysR transcriptional regulatory family.</text>
</comment>
<dbReference type="PANTHER" id="PTHR30126:SF77">
    <property type="entry name" value="TRANSCRIPTIONAL REGULATORY PROTEIN"/>
    <property type="match status" value="1"/>
</dbReference>
<dbReference type="AlphaFoldDB" id="A0A917MKD7"/>
<dbReference type="InterPro" id="IPR036388">
    <property type="entry name" value="WH-like_DNA-bd_sf"/>
</dbReference>
<reference evidence="6" key="2">
    <citation type="submission" date="2020-09" db="EMBL/GenBank/DDBJ databases">
        <authorList>
            <person name="Sun Q."/>
            <person name="Zhou Y."/>
        </authorList>
    </citation>
    <scope>NUCLEOTIDE SEQUENCE</scope>
    <source>
        <strain evidence="6">CGMCC 1.12214</strain>
    </source>
</reference>
<dbReference type="InterPro" id="IPR000847">
    <property type="entry name" value="LysR_HTH_N"/>
</dbReference>
<dbReference type="InterPro" id="IPR036390">
    <property type="entry name" value="WH_DNA-bd_sf"/>
</dbReference>
<name>A0A917MKD7_9HYPH</name>
<dbReference type="SUPFAM" id="SSF53850">
    <property type="entry name" value="Periplasmic binding protein-like II"/>
    <property type="match status" value="1"/>
</dbReference>
<accession>A0A917MKD7</accession>
<dbReference type="Proteomes" id="UP000603912">
    <property type="component" value="Unassembled WGS sequence"/>
</dbReference>
<gene>
    <name evidence="6" type="ORF">GCM10007036_43840</name>
</gene>
<organism evidence="6 7">
    <name type="scientific">Alsobacter metallidurans</name>
    <dbReference type="NCBI Taxonomy" id="340221"/>
    <lineage>
        <taxon>Bacteria</taxon>
        <taxon>Pseudomonadati</taxon>
        <taxon>Pseudomonadota</taxon>
        <taxon>Alphaproteobacteria</taxon>
        <taxon>Hyphomicrobiales</taxon>
        <taxon>Alsobacteraceae</taxon>
        <taxon>Alsobacter</taxon>
    </lineage>
</organism>
<dbReference type="RefSeq" id="WP_188519946.1">
    <property type="nucleotide sequence ID" value="NZ_BMES01000003.1"/>
</dbReference>
<dbReference type="Gene3D" id="3.40.190.10">
    <property type="entry name" value="Periplasmic binding protein-like II"/>
    <property type="match status" value="2"/>
</dbReference>
<dbReference type="CDD" id="cd05466">
    <property type="entry name" value="PBP2_LTTR_substrate"/>
    <property type="match status" value="1"/>
</dbReference>
<sequence>MRFTIAQIEAFFWTARLGSLSRAASHLHMAQPTISLRLRDLEAALAVKLFARNGRGLALTADGLALLPRASALLEEADRITLQTDPAVVTGSIRVGFAEGFAMTCLPTLLETVRADHPLLKAEYVVSISYELERELSDRHLDLAVLVNPTGRNAMRLVPLGVQDTAWAASVKWGLGPQVRPSDLHHLPIVSNPPRSAMFRQIKDWFATAGLEPSRLDICSSVAVIGHLVSSGAALGVLPVRMIEPEVEAGRVQVLRPTPDLIHGRVYASYPEGGLTAPVNSMLKSIQKALATINYLKVNVEA</sequence>
<dbReference type="PROSITE" id="PS50931">
    <property type="entry name" value="HTH_LYSR"/>
    <property type="match status" value="1"/>
</dbReference>
<evidence type="ECO:0000313" key="6">
    <source>
        <dbReference type="EMBL" id="GGH32162.1"/>
    </source>
</evidence>
<keyword evidence="2" id="KW-0805">Transcription regulation</keyword>
<evidence type="ECO:0000313" key="7">
    <source>
        <dbReference type="Proteomes" id="UP000603912"/>
    </source>
</evidence>
<keyword evidence="4" id="KW-0804">Transcription</keyword>
<proteinExistence type="inferred from homology"/>
<dbReference type="FunFam" id="1.10.10.10:FF:000001">
    <property type="entry name" value="LysR family transcriptional regulator"/>
    <property type="match status" value="1"/>
</dbReference>
<dbReference type="Gene3D" id="1.10.10.10">
    <property type="entry name" value="Winged helix-like DNA-binding domain superfamily/Winged helix DNA-binding domain"/>
    <property type="match status" value="1"/>
</dbReference>
<evidence type="ECO:0000256" key="2">
    <source>
        <dbReference type="ARBA" id="ARBA00023015"/>
    </source>
</evidence>
<dbReference type="GO" id="GO:0003700">
    <property type="term" value="F:DNA-binding transcription factor activity"/>
    <property type="evidence" value="ECO:0007669"/>
    <property type="project" value="InterPro"/>
</dbReference>
<dbReference type="PANTHER" id="PTHR30126">
    <property type="entry name" value="HTH-TYPE TRANSCRIPTIONAL REGULATOR"/>
    <property type="match status" value="1"/>
</dbReference>
<keyword evidence="3" id="KW-0238">DNA-binding</keyword>
<dbReference type="PRINTS" id="PR00039">
    <property type="entry name" value="HTHLYSR"/>
</dbReference>
<dbReference type="SUPFAM" id="SSF46785">
    <property type="entry name" value="Winged helix' DNA-binding domain"/>
    <property type="match status" value="1"/>
</dbReference>
<protein>
    <submittedName>
        <fullName evidence="6">LysR family transcriptional regulator</fullName>
    </submittedName>
</protein>
<evidence type="ECO:0000259" key="5">
    <source>
        <dbReference type="PROSITE" id="PS50931"/>
    </source>
</evidence>
<evidence type="ECO:0000256" key="4">
    <source>
        <dbReference type="ARBA" id="ARBA00023163"/>
    </source>
</evidence>
<dbReference type="Pfam" id="PF00126">
    <property type="entry name" value="HTH_1"/>
    <property type="match status" value="1"/>
</dbReference>
<evidence type="ECO:0000256" key="1">
    <source>
        <dbReference type="ARBA" id="ARBA00009437"/>
    </source>
</evidence>
<dbReference type="GO" id="GO:0000976">
    <property type="term" value="F:transcription cis-regulatory region binding"/>
    <property type="evidence" value="ECO:0007669"/>
    <property type="project" value="TreeGrafter"/>
</dbReference>
<reference evidence="6" key="1">
    <citation type="journal article" date="2014" name="Int. J. Syst. Evol. Microbiol.">
        <title>Complete genome sequence of Corynebacterium casei LMG S-19264T (=DSM 44701T), isolated from a smear-ripened cheese.</title>
        <authorList>
            <consortium name="US DOE Joint Genome Institute (JGI-PGF)"/>
            <person name="Walter F."/>
            <person name="Albersmeier A."/>
            <person name="Kalinowski J."/>
            <person name="Ruckert C."/>
        </authorList>
    </citation>
    <scope>NUCLEOTIDE SEQUENCE</scope>
    <source>
        <strain evidence="6">CGMCC 1.12214</strain>
    </source>
</reference>